<proteinExistence type="predicted"/>
<accession>A0A0G1YUG0</accession>
<dbReference type="Proteomes" id="UP000034588">
    <property type="component" value="Unassembled WGS sequence"/>
</dbReference>
<feature type="region of interest" description="Disordered" evidence="1">
    <location>
        <begin position="437"/>
        <end position="467"/>
    </location>
</feature>
<dbReference type="EMBL" id="LCQD01000049">
    <property type="protein sequence ID" value="KKW10039.1"/>
    <property type="molecule type" value="Genomic_DNA"/>
</dbReference>
<sequence>MIYLESDIMVFNDREYTLSALKKQLLASELHIRDNSYKNCSCIFLKHMPTISELASEGVGFTKDPAEKEFMKRTRDQAEVYAEAIGKPDFTEAKADEIREWARDTRRRIDFQKYEGDIPKTAAKDEECSTCKPLFAQSNRLKVADVQEEPNRDDAYWEGLQNWLVTQSEDIQDSPGGEVQTDLYDAYLAEKSKKNGKKSKSFEPAEEPFEMYGTAKIPPKVQQGMDIFNSLNRKQIGDLEFRYHNETDRDFQEDKETDTLYEWLADNPGETHTSPSKVTPENVKKWADKRLQSRAKLLSELQHVKATDLTKATGEEKAALMADIEGREKEINMLFDELHERGYSWEGTGERGGQKFHKADKASIAKPAIEVVVDMGKPYSETFATMQEAEKYLTNFYHEQIEGKEDEIFQLDINILENGEDISERQDVQEMFANIIEPTEEDALSTKPSPSHPQHPQHPRRQNPPAY</sequence>
<dbReference type="AlphaFoldDB" id="A0A0G1YUG0"/>
<evidence type="ECO:0000313" key="2">
    <source>
        <dbReference type="EMBL" id="KKW10039.1"/>
    </source>
</evidence>
<evidence type="ECO:0000313" key="3">
    <source>
        <dbReference type="Proteomes" id="UP000034588"/>
    </source>
</evidence>
<protein>
    <submittedName>
        <fullName evidence="2">Uncharacterized protein</fullName>
    </submittedName>
</protein>
<comment type="caution">
    <text evidence="2">The sequence shown here is derived from an EMBL/GenBank/DDBJ whole genome shotgun (WGS) entry which is preliminary data.</text>
</comment>
<gene>
    <name evidence="2" type="ORF">UY48_C0049G0007</name>
</gene>
<name>A0A0G1YUG0_9BACT</name>
<evidence type="ECO:0000256" key="1">
    <source>
        <dbReference type="SAM" id="MobiDB-lite"/>
    </source>
</evidence>
<reference evidence="2 3" key="1">
    <citation type="journal article" date="2015" name="Nature">
        <title>rRNA introns, odd ribosomes, and small enigmatic genomes across a large radiation of phyla.</title>
        <authorList>
            <person name="Brown C.T."/>
            <person name="Hug L.A."/>
            <person name="Thomas B.C."/>
            <person name="Sharon I."/>
            <person name="Castelle C.J."/>
            <person name="Singh A."/>
            <person name="Wilkins M.J."/>
            <person name="Williams K.H."/>
            <person name="Banfield J.F."/>
        </authorList>
    </citation>
    <scope>NUCLEOTIDE SEQUENCE [LARGE SCALE GENOMIC DNA]</scope>
</reference>
<organism evidence="2 3">
    <name type="scientific">Candidatus Gottesmanbacteria bacterium GW2011_GWB1_49_7</name>
    <dbReference type="NCBI Taxonomy" id="1618448"/>
    <lineage>
        <taxon>Bacteria</taxon>
        <taxon>Candidatus Gottesmaniibacteriota</taxon>
    </lineage>
</organism>